<dbReference type="FunFam" id="3.30.70.330:FF:000097">
    <property type="entry name" value="U2 snRNP auxiliary factor large subunit"/>
    <property type="match status" value="1"/>
</dbReference>
<dbReference type="GO" id="GO:0008380">
    <property type="term" value="P:RNA splicing"/>
    <property type="evidence" value="ECO:0007669"/>
    <property type="project" value="UniProtKB-KW"/>
</dbReference>
<evidence type="ECO:0000256" key="1">
    <source>
        <dbReference type="ARBA" id="ARBA00004123"/>
    </source>
</evidence>
<accession>A0A4Q0A0D3</accession>
<comment type="similarity">
    <text evidence="8">Belongs to the splicing factor SR family.</text>
</comment>
<dbReference type="InterPro" id="IPR000504">
    <property type="entry name" value="RRM_dom"/>
</dbReference>
<dbReference type="CDD" id="cd12230">
    <property type="entry name" value="RRM1_U2AF65"/>
    <property type="match status" value="1"/>
</dbReference>
<evidence type="ECO:0000256" key="2">
    <source>
        <dbReference type="ARBA" id="ARBA00022664"/>
    </source>
</evidence>
<keyword evidence="5 8" id="KW-0508">mRNA splicing</keyword>
<feature type="domain" description="RRM" evidence="10">
    <location>
        <begin position="104"/>
        <end position="186"/>
    </location>
</feature>
<dbReference type="Proteomes" id="UP000268162">
    <property type="component" value="Unassembled WGS sequence"/>
</dbReference>
<dbReference type="Gene3D" id="3.30.70.330">
    <property type="match status" value="3"/>
</dbReference>
<dbReference type="PROSITE" id="PS50102">
    <property type="entry name" value="RRM"/>
    <property type="match status" value="3"/>
</dbReference>
<feature type="non-terminal residue" evidence="11">
    <location>
        <position position="1"/>
    </location>
</feature>
<evidence type="ECO:0000313" key="11">
    <source>
        <dbReference type="EMBL" id="RKP39444.1"/>
    </source>
</evidence>
<evidence type="ECO:0000256" key="5">
    <source>
        <dbReference type="ARBA" id="ARBA00023187"/>
    </source>
</evidence>
<evidence type="ECO:0000259" key="10">
    <source>
        <dbReference type="PROSITE" id="PS50102"/>
    </source>
</evidence>
<keyword evidence="6 8" id="KW-0539">Nucleus</keyword>
<evidence type="ECO:0000256" key="8">
    <source>
        <dbReference type="RuleBase" id="RU364135"/>
    </source>
</evidence>
<gene>
    <name evidence="11" type="ORF">BJ085DRAFT_12673</name>
</gene>
<reference evidence="12" key="1">
    <citation type="journal article" date="2018" name="Nat. Microbiol.">
        <title>Leveraging single-cell genomics to expand the fungal tree of life.</title>
        <authorList>
            <person name="Ahrendt S.R."/>
            <person name="Quandt C.A."/>
            <person name="Ciobanu D."/>
            <person name="Clum A."/>
            <person name="Salamov A."/>
            <person name="Andreopoulos B."/>
            <person name="Cheng J.F."/>
            <person name="Woyke T."/>
            <person name="Pelin A."/>
            <person name="Henrissat B."/>
            <person name="Reynolds N.K."/>
            <person name="Benny G.L."/>
            <person name="Smith M.E."/>
            <person name="James T.Y."/>
            <person name="Grigoriev I.V."/>
        </authorList>
    </citation>
    <scope>NUCLEOTIDE SEQUENCE [LARGE SCALE GENOMIC DNA]</scope>
    <source>
        <strain evidence="12">RSA 468</strain>
    </source>
</reference>
<name>A0A4Q0A0D3_9FUNG</name>
<dbReference type="GO" id="GO:0006397">
    <property type="term" value="P:mRNA processing"/>
    <property type="evidence" value="ECO:0007669"/>
    <property type="project" value="UniProtKB-KW"/>
</dbReference>
<comment type="function">
    <text evidence="8">Necessary for the splicing of pre-mRNA.</text>
</comment>
<dbReference type="GO" id="GO:0005634">
    <property type="term" value="C:nucleus"/>
    <property type="evidence" value="ECO:0007669"/>
    <property type="project" value="UniProtKB-SubCell"/>
</dbReference>
<feature type="domain" description="RRM" evidence="10">
    <location>
        <begin position="349"/>
        <end position="439"/>
    </location>
</feature>
<evidence type="ECO:0000256" key="7">
    <source>
        <dbReference type="PROSITE-ProRule" id="PRU00176"/>
    </source>
</evidence>
<dbReference type="SUPFAM" id="SSF54928">
    <property type="entry name" value="RNA-binding domain, RBD"/>
    <property type="match status" value="2"/>
</dbReference>
<keyword evidence="3" id="KW-0677">Repeat</keyword>
<dbReference type="CDD" id="cd12231">
    <property type="entry name" value="RRM2_U2AF65"/>
    <property type="match status" value="1"/>
</dbReference>
<proteinExistence type="inferred from homology"/>
<protein>
    <recommendedName>
        <fullName evidence="8">Splicing factor U2AF subunit</fullName>
    </recommendedName>
    <alternativeName>
        <fullName evidence="8">U2 snRNP auxiliary factor large subunit</fullName>
    </alternativeName>
</protein>
<feature type="region of interest" description="Disordered" evidence="9">
    <location>
        <begin position="305"/>
        <end position="329"/>
    </location>
</feature>
<dbReference type="GO" id="GO:0003723">
    <property type="term" value="F:RNA binding"/>
    <property type="evidence" value="ECO:0007669"/>
    <property type="project" value="UniProtKB-UniRule"/>
</dbReference>
<sequence length="442" mass="48427">SPRRRSSRSRTHRSEVVPLNRRHRRVNNWDIPPQGFEHVSALDAKATGQFLLPYHTLGTRSSRKPSRPGNGGDFDEHDRSSNGPSGVRGGHQNSAEFQRERQKRRLYIGNLPPGTSETSITEFFNSLMVQVGVIQPHQSVVTHVYMNIEKGYAFTEFRSPEEADLAITFDGTVFQGQPLRVKRPKDYVDAYGGAPTAGPAAPNHPRIQGPATHPNGISTIVPDSPYKLFLGAIPSYLTDTQMIELLQTFGELKAFHLVKDSQTKMSKGFAFCEFADPSTTELVCQGLNGMELGEKRLVVQKASVGSRLTSTTPGSGGGPPPLSNYAHRLPPSISATLQSDAGTPVQPTCILQLLNMVSPNELADDEEYNDIIEDVRAECSTFGTVVSIRIPRPTPEGNEPGIGKIFVEFADTNQSAQALRALAGRKFAQRTVIASYITKEDF</sequence>
<dbReference type="SMART" id="SM00361">
    <property type="entry name" value="RRM_1"/>
    <property type="match status" value="2"/>
</dbReference>
<keyword evidence="12" id="KW-1185">Reference proteome</keyword>
<dbReference type="NCBIfam" id="TIGR01642">
    <property type="entry name" value="U2AF_lg"/>
    <property type="match status" value="1"/>
</dbReference>
<dbReference type="InterPro" id="IPR035979">
    <property type="entry name" value="RBD_domain_sf"/>
</dbReference>
<dbReference type="Pfam" id="PF00076">
    <property type="entry name" value="RRM_1"/>
    <property type="match status" value="3"/>
</dbReference>
<feature type="region of interest" description="Disordered" evidence="9">
    <location>
        <begin position="55"/>
        <end position="99"/>
    </location>
</feature>
<dbReference type="InterPro" id="IPR003954">
    <property type="entry name" value="RRM_euk-type"/>
</dbReference>
<dbReference type="SMART" id="SM00360">
    <property type="entry name" value="RRM"/>
    <property type="match status" value="3"/>
</dbReference>
<organism evidence="11 12">
    <name type="scientific">Dimargaris cristalligena</name>
    <dbReference type="NCBI Taxonomy" id="215637"/>
    <lineage>
        <taxon>Eukaryota</taxon>
        <taxon>Fungi</taxon>
        <taxon>Fungi incertae sedis</taxon>
        <taxon>Zoopagomycota</taxon>
        <taxon>Kickxellomycotina</taxon>
        <taxon>Dimargaritomycetes</taxon>
        <taxon>Dimargaritales</taxon>
        <taxon>Dimargaritaceae</taxon>
        <taxon>Dimargaris</taxon>
    </lineage>
</organism>
<dbReference type="PANTHER" id="PTHR23139">
    <property type="entry name" value="RNA-BINDING PROTEIN"/>
    <property type="match status" value="1"/>
</dbReference>
<feature type="non-terminal residue" evidence="11">
    <location>
        <position position="442"/>
    </location>
</feature>
<evidence type="ECO:0000256" key="9">
    <source>
        <dbReference type="SAM" id="MobiDB-lite"/>
    </source>
</evidence>
<dbReference type="InterPro" id="IPR006529">
    <property type="entry name" value="U2AF_lg"/>
</dbReference>
<keyword evidence="2 8" id="KW-0507">mRNA processing</keyword>
<evidence type="ECO:0000256" key="6">
    <source>
        <dbReference type="ARBA" id="ARBA00023242"/>
    </source>
</evidence>
<dbReference type="AlphaFoldDB" id="A0A4Q0A0D3"/>
<dbReference type="InterPro" id="IPR012677">
    <property type="entry name" value="Nucleotide-bd_a/b_plait_sf"/>
</dbReference>
<keyword evidence="4 7" id="KW-0694">RNA-binding</keyword>
<dbReference type="EMBL" id="ML002271">
    <property type="protein sequence ID" value="RKP39444.1"/>
    <property type="molecule type" value="Genomic_DNA"/>
</dbReference>
<dbReference type="CDD" id="cd12232">
    <property type="entry name" value="RRM3_U2AF65"/>
    <property type="match status" value="1"/>
</dbReference>
<evidence type="ECO:0000256" key="4">
    <source>
        <dbReference type="ARBA" id="ARBA00022884"/>
    </source>
</evidence>
<feature type="domain" description="RRM" evidence="10">
    <location>
        <begin position="226"/>
        <end position="304"/>
    </location>
</feature>
<dbReference type="STRING" id="215637.A0A4Q0A0D3"/>
<evidence type="ECO:0000313" key="12">
    <source>
        <dbReference type="Proteomes" id="UP000268162"/>
    </source>
</evidence>
<comment type="subcellular location">
    <subcellularLocation>
        <location evidence="1 8">Nucleus</location>
    </subcellularLocation>
</comment>
<evidence type="ECO:0000256" key="3">
    <source>
        <dbReference type="ARBA" id="ARBA00022737"/>
    </source>
</evidence>